<feature type="transmembrane region" description="Helical" evidence="1">
    <location>
        <begin position="337"/>
        <end position="358"/>
    </location>
</feature>
<protein>
    <submittedName>
        <fullName evidence="2">Uncharacterized protein</fullName>
    </submittedName>
</protein>
<keyword evidence="1" id="KW-0472">Membrane</keyword>
<dbReference type="KEGG" id="fgi:OP10G_1669"/>
<feature type="transmembrane region" description="Helical" evidence="1">
    <location>
        <begin position="589"/>
        <end position="613"/>
    </location>
</feature>
<feature type="transmembrane region" description="Helical" evidence="1">
    <location>
        <begin position="532"/>
        <end position="549"/>
    </location>
</feature>
<dbReference type="InterPro" id="IPR043748">
    <property type="entry name" value="DUF5693"/>
</dbReference>
<dbReference type="Proteomes" id="UP000027982">
    <property type="component" value="Chromosome"/>
</dbReference>
<feature type="transmembrane region" description="Helical" evidence="1">
    <location>
        <begin position="386"/>
        <end position="406"/>
    </location>
</feature>
<dbReference type="EMBL" id="CP007139">
    <property type="protein sequence ID" value="AIE85037.1"/>
    <property type="molecule type" value="Genomic_DNA"/>
</dbReference>
<accession>A0A068NNS9</accession>
<dbReference type="Pfam" id="PF18949">
    <property type="entry name" value="DUF5693"/>
    <property type="match status" value="1"/>
</dbReference>
<keyword evidence="1" id="KW-0812">Transmembrane</keyword>
<feature type="transmembrane region" description="Helical" evidence="1">
    <location>
        <begin position="445"/>
        <end position="464"/>
    </location>
</feature>
<name>A0A068NNS9_FIMGI</name>
<dbReference type="HOGENOM" id="CLU_023389_0_0_0"/>
<keyword evidence="3" id="KW-1185">Reference proteome</keyword>
<feature type="transmembrane region" description="Helical" evidence="1">
    <location>
        <begin position="413"/>
        <end position="433"/>
    </location>
</feature>
<feature type="transmembrane region" description="Helical" evidence="1">
    <location>
        <begin position="363"/>
        <end position="380"/>
    </location>
</feature>
<dbReference type="OrthoDB" id="3805529at2"/>
<proteinExistence type="predicted"/>
<keyword evidence="1" id="KW-1133">Transmembrane helix</keyword>
<dbReference type="eggNOG" id="ENOG502Z8QQ">
    <property type="taxonomic scope" value="Bacteria"/>
</dbReference>
<feature type="transmembrane region" description="Helical" evidence="1">
    <location>
        <begin position="556"/>
        <end position="577"/>
    </location>
</feature>
<sequence>MNRTKLPQWLAMALLLPALFSLYSIYKRNQAESLNRATAFATEYETIEALAAAQGMPIDSAIEEMKGQGLNAVVLSEESVAELIGRGRLTLGAQSFTVGGKTANEYGLYFSDPHDMARVQRALRTRFHDLAGPMNSSRPLMLSLPPVAPALVRATSVGLSPDQTEIARRHGLQIIARFSNPPGVSSATVRDMLTWAHEMGATVFLPSGDQVLGRRNALGTTQETLQTLGMLYATPEFTRIGGDDELVKKAPENVVRLHSAQVAELDRLSPADAVERYVKAARERNMRVLLIRPLSFGAEHPLSDFGDFIGSIRKEVEKEGGALGKPKPFEPPTLPRWFPILIGLSIVPAGFFVGSAFFSDRRLQAIGLGLLVLLGAATAVHTGLQIMALVATLVFPVAAFLVLDALRPRNVLLGFLLVSAISLIGGLCVAGMMNGLPYYIKADEFSGVKISIFLPIVIIGFLFLQRLADLKSVLKAPITWSTVALGVTIAAVLGLMIARTGNDTGAGPSGGEMVFRNLLDRFLFVRPRTKEFLIGHPLLIAGIGLLSYLTRHPNKVATWGGWAALLLMVGSMGQTSIVNTLTHLHIPVYLSLARIALGVVLGCIIGLGLWAIVSRLLPRDQEEA</sequence>
<evidence type="ECO:0000313" key="3">
    <source>
        <dbReference type="Proteomes" id="UP000027982"/>
    </source>
</evidence>
<dbReference type="AlphaFoldDB" id="A0A068NNS9"/>
<dbReference type="RefSeq" id="WP_158409179.1">
    <property type="nucleotide sequence ID" value="NZ_CP007139.1"/>
</dbReference>
<organism evidence="2 3">
    <name type="scientific">Fimbriimonas ginsengisoli Gsoil 348</name>
    <dbReference type="NCBI Taxonomy" id="661478"/>
    <lineage>
        <taxon>Bacteria</taxon>
        <taxon>Bacillati</taxon>
        <taxon>Armatimonadota</taxon>
        <taxon>Fimbriimonadia</taxon>
        <taxon>Fimbriimonadales</taxon>
        <taxon>Fimbriimonadaceae</taxon>
        <taxon>Fimbriimonas</taxon>
    </lineage>
</organism>
<dbReference type="STRING" id="661478.OP10G_1669"/>
<evidence type="ECO:0000256" key="1">
    <source>
        <dbReference type="SAM" id="Phobius"/>
    </source>
</evidence>
<evidence type="ECO:0000313" key="2">
    <source>
        <dbReference type="EMBL" id="AIE85037.1"/>
    </source>
</evidence>
<reference evidence="2 3" key="1">
    <citation type="journal article" date="2014" name="PLoS ONE">
        <title>The first complete genome sequence of the class fimbriimonadia in the phylum armatimonadetes.</title>
        <authorList>
            <person name="Hu Z.Y."/>
            <person name="Wang Y.Z."/>
            <person name="Im W.T."/>
            <person name="Wang S.Y."/>
            <person name="Zhao G.P."/>
            <person name="Zheng H.J."/>
            <person name="Quan Z.X."/>
        </authorList>
    </citation>
    <scope>NUCLEOTIDE SEQUENCE [LARGE SCALE GENOMIC DNA]</scope>
    <source>
        <strain evidence="2">Gsoil 348</strain>
    </source>
</reference>
<feature type="transmembrane region" description="Helical" evidence="1">
    <location>
        <begin position="476"/>
        <end position="498"/>
    </location>
</feature>
<gene>
    <name evidence="2" type="ORF">OP10G_1669</name>
</gene>